<keyword evidence="6 8" id="KW-1133">Transmembrane helix</keyword>
<dbReference type="GO" id="GO:0000319">
    <property type="term" value="F:sulfite transmembrane transporter activity"/>
    <property type="evidence" value="ECO:0007669"/>
    <property type="project" value="TreeGrafter"/>
</dbReference>
<keyword evidence="7 8" id="KW-0472">Membrane</keyword>
<feature type="transmembrane region" description="Helical" evidence="8">
    <location>
        <begin position="299"/>
        <end position="321"/>
    </location>
</feature>
<dbReference type="InterPro" id="IPR051629">
    <property type="entry name" value="Sulfite_efflux_TDT"/>
</dbReference>
<sequence>RRKLKNFTLSWFSVSMGTGAVAQLLYTMPYRGPGQQVAGLVFFFLNVVLFTLFTLATIIRYIMFPNIPQIILHHPSESLYVGAIPMAFATLINMAVYAGHQLGQGVITLALVGWWIDAVISLTTCFLVTYFMISRHEHTDMKDASSIWLLPIVSAPVASSTAAILIPYLDTSNAYIVLVSAYVLWGFGVMLASMILIIYLQRLIFHHLPPRQLIVSIWLPIGYLGQGIFSIVKLGSHCDSIFKAKAALDPSFPLADAGPVFFYASALFGLTFWGFSMWWLIIAIFAVLDHVRLGFPFSLGWWTFIFPTASLVSGTFALGTAFKSSFFDVLGEIMAWAAIVLFAMVFFLTIRQAYRGTLFYAPCLNTSVKSEKK</sequence>
<dbReference type="Proteomes" id="UP000193685">
    <property type="component" value="Unassembled WGS sequence"/>
</dbReference>
<dbReference type="AlphaFoldDB" id="A0A1Y2FEZ6"/>
<dbReference type="Pfam" id="PF03595">
    <property type="entry name" value="SLAC1"/>
    <property type="match status" value="1"/>
</dbReference>
<protein>
    <submittedName>
        <fullName evidence="9">Voltage-dependent anion channel</fullName>
    </submittedName>
</protein>
<feature type="transmembrane region" description="Helical" evidence="8">
    <location>
        <begin position="260"/>
        <end position="287"/>
    </location>
</feature>
<dbReference type="OMA" id="LGPNWYA"/>
<accession>A0A1Y2FEZ6</accession>
<feature type="non-terminal residue" evidence="9">
    <location>
        <position position="373"/>
    </location>
</feature>
<dbReference type="CDD" id="cd09318">
    <property type="entry name" value="TDT_SSU1"/>
    <property type="match status" value="1"/>
</dbReference>
<keyword evidence="3" id="KW-0813">Transport</keyword>
<comment type="caution">
    <text evidence="9">The sequence shown here is derived from an EMBL/GenBank/DDBJ whole genome shotgun (WGS) entry which is preliminary data.</text>
</comment>
<comment type="similarity">
    <text evidence="2">Belongs to the tellurite-resistance/dicarboxylate transporter (TDT) family.</text>
</comment>
<dbReference type="OrthoDB" id="2901184at2759"/>
<dbReference type="Gene3D" id="1.50.10.150">
    <property type="entry name" value="Voltage-dependent anion channel"/>
    <property type="match status" value="1"/>
</dbReference>
<feature type="transmembrane region" description="Helical" evidence="8">
    <location>
        <begin position="333"/>
        <end position="350"/>
    </location>
</feature>
<dbReference type="PANTHER" id="PTHR31686">
    <property type="match status" value="1"/>
</dbReference>
<feature type="transmembrane region" description="Helical" evidence="8">
    <location>
        <begin position="175"/>
        <end position="200"/>
    </location>
</feature>
<dbReference type="PANTHER" id="PTHR31686:SF1">
    <property type="entry name" value="SULFITE EFFLUX PUMP SSU1"/>
    <property type="match status" value="1"/>
</dbReference>
<evidence type="ECO:0000313" key="9">
    <source>
        <dbReference type="EMBL" id="ORY81405.1"/>
    </source>
</evidence>
<keyword evidence="5 8" id="KW-0812">Transmembrane</keyword>
<evidence type="ECO:0000256" key="3">
    <source>
        <dbReference type="ARBA" id="ARBA00022448"/>
    </source>
</evidence>
<feature type="transmembrane region" description="Helical" evidence="8">
    <location>
        <begin position="79"/>
        <end position="100"/>
    </location>
</feature>
<dbReference type="InterPro" id="IPR004695">
    <property type="entry name" value="SLAC1/Mae1/Ssu1/TehA"/>
</dbReference>
<gene>
    <name evidence="9" type="ORF">BCR37DRAFT_336525</name>
</gene>
<dbReference type="GeneID" id="63783830"/>
<feature type="transmembrane region" description="Helical" evidence="8">
    <location>
        <begin position="145"/>
        <end position="169"/>
    </location>
</feature>
<keyword evidence="4" id="KW-1003">Cell membrane</keyword>
<organism evidence="9 10">
    <name type="scientific">Protomyces lactucae-debilis</name>
    <dbReference type="NCBI Taxonomy" id="2754530"/>
    <lineage>
        <taxon>Eukaryota</taxon>
        <taxon>Fungi</taxon>
        <taxon>Dikarya</taxon>
        <taxon>Ascomycota</taxon>
        <taxon>Taphrinomycotina</taxon>
        <taxon>Taphrinomycetes</taxon>
        <taxon>Taphrinales</taxon>
        <taxon>Protomycetaceae</taxon>
        <taxon>Protomyces</taxon>
    </lineage>
</organism>
<dbReference type="InterPro" id="IPR038665">
    <property type="entry name" value="Voltage-dep_anion_channel_sf"/>
</dbReference>
<reference evidence="9 10" key="1">
    <citation type="submission" date="2016-07" db="EMBL/GenBank/DDBJ databases">
        <title>Pervasive Adenine N6-methylation of Active Genes in Fungi.</title>
        <authorList>
            <consortium name="DOE Joint Genome Institute"/>
            <person name="Mondo S.J."/>
            <person name="Dannebaum R.O."/>
            <person name="Kuo R.C."/>
            <person name="Labutti K."/>
            <person name="Haridas S."/>
            <person name="Kuo A."/>
            <person name="Salamov A."/>
            <person name="Ahrendt S.R."/>
            <person name="Lipzen A."/>
            <person name="Sullivan W."/>
            <person name="Andreopoulos W.B."/>
            <person name="Clum A."/>
            <person name="Lindquist E."/>
            <person name="Daum C."/>
            <person name="Ramamoorthy G.K."/>
            <person name="Gryganskyi A."/>
            <person name="Culley D."/>
            <person name="Magnuson J.K."/>
            <person name="James T.Y."/>
            <person name="O'Malley M.A."/>
            <person name="Stajich J.E."/>
            <person name="Spatafora J.W."/>
            <person name="Visel A."/>
            <person name="Grigoriev I.V."/>
        </authorList>
    </citation>
    <scope>NUCLEOTIDE SEQUENCE [LARGE SCALE GENOMIC DNA]</scope>
    <source>
        <strain evidence="9 10">12-1054</strain>
    </source>
</reference>
<evidence type="ECO:0000256" key="7">
    <source>
        <dbReference type="ARBA" id="ARBA00023136"/>
    </source>
</evidence>
<proteinExistence type="inferred from homology"/>
<evidence type="ECO:0000256" key="6">
    <source>
        <dbReference type="ARBA" id="ARBA00022989"/>
    </source>
</evidence>
<dbReference type="RefSeq" id="XP_040724781.1">
    <property type="nucleotide sequence ID" value="XM_040867231.1"/>
</dbReference>
<dbReference type="GO" id="GO:0005886">
    <property type="term" value="C:plasma membrane"/>
    <property type="evidence" value="ECO:0007669"/>
    <property type="project" value="UniProtKB-SubCell"/>
</dbReference>
<keyword evidence="10" id="KW-1185">Reference proteome</keyword>
<feature type="transmembrane region" description="Helical" evidence="8">
    <location>
        <begin position="212"/>
        <end position="232"/>
    </location>
</feature>
<feature type="non-terminal residue" evidence="9">
    <location>
        <position position="1"/>
    </location>
</feature>
<evidence type="ECO:0000256" key="8">
    <source>
        <dbReference type="SAM" id="Phobius"/>
    </source>
</evidence>
<comment type="subcellular location">
    <subcellularLocation>
        <location evidence="1">Cell membrane</location>
        <topology evidence="1">Multi-pass membrane protein</topology>
    </subcellularLocation>
</comment>
<dbReference type="EMBL" id="MCFI01000011">
    <property type="protein sequence ID" value="ORY81405.1"/>
    <property type="molecule type" value="Genomic_DNA"/>
</dbReference>
<evidence type="ECO:0000256" key="2">
    <source>
        <dbReference type="ARBA" id="ARBA00008566"/>
    </source>
</evidence>
<evidence type="ECO:0000256" key="5">
    <source>
        <dbReference type="ARBA" id="ARBA00022692"/>
    </source>
</evidence>
<feature type="transmembrane region" description="Helical" evidence="8">
    <location>
        <begin position="38"/>
        <end position="59"/>
    </location>
</feature>
<feature type="transmembrane region" description="Helical" evidence="8">
    <location>
        <begin position="7"/>
        <end position="26"/>
    </location>
</feature>
<feature type="transmembrane region" description="Helical" evidence="8">
    <location>
        <begin position="112"/>
        <end position="133"/>
    </location>
</feature>
<name>A0A1Y2FEZ6_PROLT</name>
<evidence type="ECO:0000256" key="4">
    <source>
        <dbReference type="ARBA" id="ARBA00022475"/>
    </source>
</evidence>
<evidence type="ECO:0000313" key="10">
    <source>
        <dbReference type="Proteomes" id="UP000193685"/>
    </source>
</evidence>
<evidence type="ECO:0000256" key="1">
    <source>
        <dbReference type="ARBA" id="ARBA00004651"/>
    </source>
</evidence>